<keyword evidence="7 10" id="KW-0378">Hydrolase</keyword>
<evidence type="ECO:0000256" key="2">
    <source>
        <dbReference type="ARBA" id="ARBA00022475"/>
    </source>
</evidence>
<feature type="transmembrane region" description="Helical" evidence="10">
    <location>
        <begin position="131"/>
        <end position="156"/>
    </location>
</feature>
<dbReference type="GO" id="GO:0004190">
    <property type="term" value="F:aspartic-type endopeptidase activity"/>
    <property type="evidence" value="ECO:0007669"/>
    <property type="project" value="UniProtKB-UniRule"/>
</dbReference>
<keyword evidence="5 10" id="KW-0812">Transmembrane</keyword>
<comment type="function">
    <text evidence="10 11">This protein specifically catalyzes the removal of signal peptides from prolipoproteins.</text>
</comment>
<evidence type="ECO:0000256" key="10">
    <source>
        <dbReference type="HAMAP-Rule" id="MF_00161"/>
    </source>
</evidence>
<comment type="subcellular location">
    <subcellularLocation>
        <location evidence="10">Cell inner membrane</location>
        <topology evidence="10">Multi-pass membrane protein</topology>
    </subcellularLocation>
</comment>
<keyword evidence="9 10" id="KW-0472">Membrane</keyword>
<evidence type="ECO:0000256" key="5">
    <source>
        <dbReference type="ARBA" id="ARBA00022692"/>
    </source>
</evidence>
<sequence>MSSWRTKFTPAFFAVLVPVYVSDLFSKLWILKRFTTEGESEQILGNFLHFTLTYNRGGVFGLAQGYAWVFQILTGFAILFLLYYYYRSPENSKVFSLAIAAILGGALGNFTDRFYGSIPGVVDFIDLRFGSFRWFVFNIADAFICVGASLLAISFYQFEKAEKASAAAAAEGENKV</sequence>
<comment type="catalytic activity">
    <reaction evidence="10 11">
        <text>Release of signal peptides from bacterial membrane prolipoproteins. Hydrolyzes -Xaa-Yaa-Zaa-|-(S,diacylglyceryl)Cys-, in which Xaa is hydrophobic (preferably Leu), and Yaa (Ala or Ser) and Zaa (Gly or Ala) have small, neutral side chains.</text>
        <dbReference type="EC" id="3.4.23.36"/>
    </reaction>
</comment>
<comment type="similarity">
    <text evidence="1 10 12">Belongs to the peptidase A8 family.</text>
</comment>
<feature type="transmembrane region" description="Helical" evidence="10">
    <location>
        <begin position="93"/>
        <end position="111"/>
    </location>
</feature>
<comment type="caution">
    <text evidence="10">Lacks conserved residue(s) required for the propagation of feature annotation.</text>
</comment>
<dbReference type="PANTHER" id="PTHR33695">
    <property type="entry name" value="LIPOPROTEIN SIGNAL PEPTIDASE"/>
    <property type="match status" value="1"/>
</dbReference>
<dbReference type="InterPro" id="IPR001872">
    <property type="entry name" value="Peptidase_A8"/>
</dbReference>
<evidence type="ECO:0000313" key="13">
    <source>
        <dbReference type="EMBL" id="AFM14500.1"/>
    </source>
</evidence>
<evidence type="ECO:0000256" key="1">
    <source>
        <dbReference type="ARBA" id="ARBA00006139"/>
    </source>
</evidence>
<keyword evidence="14" id="KW-1185">Reference proteome</keyword>
<name>I4BB43_TURPD</name>
<evidence type="ECO:0000313" key="14">
    <source>
        <dbReference type="Proteomes" id="UP000006048"/>
    </source>
</evidence>
<dbReference type="PANTHER" id="PTHR33695:SF1">
    <property type="entry name" value="LIPOPROTEIN SIGNAL PEPTIDASE"/>
    <property type="match status" value="1"/>
</dbReference>
<feature type="transmembrane region" description="Helical" evidence="10">
    <location>
        <begin position="65"/>
        <end position="86"/>
    </location>
</feature>
<proteinExistence type="inferred from homology"/>
<dbReference type="HOGENOM" id="CLU_083252_3_1_12"/>
<evidence type="ECO:0000256" key="4">
    <source>
        <dbReference type="ARBA" id="ARBA00022670"/>
    </source>
</evidence>
<evidence type="ECO:0000256" key="9">
    <source>
        <dbReference type="ARBA" id="ARBA00023136"/>
    </source>
</evidence>
<keyword evidence="4 10" id="KW-0645">Protease</keyword>
<evidence type="ECO:0000256" key="11">
    <source>
        <dbReference type="RuleBase" id="RU000594"/>
    </source>
</evidence>
<dbReference type="PRINTS" id="PR00781">
    <property type="entry name" value="LIPOSIGPTASE"/>
</dbReference>
<organism evidence="13 14">
    <name type="scientific">Turneriella parva (strain ATCC BAA-1111 / DSM 21527 / NCTC 11395 / H)</name>
    <name type="common">Leptospira parva</name>
    <dbReference type="NCBI Taxonomy" id="869212"/>
    <lineage>
        <taxon>Bacteria</taxon>
        <taxon>Pseudomonadati</taxon>
        <taxon>Spirochaetota</taxon>
        <taxon>Spirochaetia</taxon>
        <taxon>Leptospirales</taxon>
        <taxon>Leptospiraceae</taxon>
        <taxon>Turneriella</taxon>
    </lineage>
</organism>
<dbReference type="Proteomes" id="UP000006048">
    <property type="component" value="Chromosome"/>
</dbReference>
<dbReference type="EC" id="3.4.23.36" evidence="10"/>
<feature type="active site" evidence="10">
    <location>
        <position position="141"/>
    </location>
</feature>
<dbReference type="OrthoDB" id="9810259at2"/>
<reference evidence="13 14" key="1">
    <citation type="submission" date="2012-06" db="EMBL/GenBank/DDBJ databases">
        <title>The complete chromosome of genome of Turneriella parva DSM 21527.</title>
        <authorList>
            <consortium name="US DOE Joint Genome Institute (JGI-PGF)"/>
            <person name="Lucas S."/>
            <person name="Han J."/>
            <person name="Lapidus A."/>
            <person name="Bruce D."/>
            <person name="Goodwin L."/>
            <person name="Pitluck S."/>
            <person name="Peters L."/>
            <person name="Kyrpides N."/>
            <person name="Mavromatis K."/>
            <person name="Ivanova N."/>
            <person name="Mikhailova N."/>
            <person name="Chertkov O."/>
            <person name="Detter J.C."/>
            <person name="Tapia R."/>
            <person name="Han C."/>
            <person name="Land M."/>
            <person name="Hauser L."/>
            <person name="Markowitz V."/>
            <person name="Cheng J.-F."/>
            <person name="Hugenholtz P."/>
            <person name="Woyke T."/>
            <person name="Wu D."/>
            <person name="Gronow S."/>
            <person name="Wellnitz S."/>
            <person name="Brambilla E."/>
            <person name="Klenk H.-P."/>
            <person name="Eisen J.A."/>
        </authorList>
    </citation>
    <scope>NUCLEOTIDE SEQUENCE [LARGE SCALE GENOMIC DNA]</scope>
    <source>
        <strain evidence="14">ATCC BAA-1111 / DSM 21527 / NCTC 11395 / H</strain>
    </source>
</reference>
<dbReference type="KEGG" id="tpx:Turpa_3866"/>
<evidence type="ECO:0000256" key="7">
    <source>
        <dbReference type="ARBA" id="ARBA00022801"/>
    </source>
</evidence>
<feature type="active site" evidence="10">
    <location>
        <position position="123"/>
    </location>
</feature>
<dbReference type="UniPathway" id="UPA00665"/>
<dbReference type="NCBIfam" id="TIGR00077">
    <property type="entry name" value="lspA"/>
    <property type="match status" value="1"/>
</dbReference>
<dbReference type="HAMAP" id="MF_00161">
    <property type="entry name" value="LspA"/>
    <property type="match status" value="1"/>
</dbReference>
<evidence type="ECO:0000256" key="12">
    <source>
        <dbReference type="RuleBase" id="RU004181"/>
    </source>
</evidence>
<dbReference type="STRING" id="869212.Turpa_3866"/>
<keyword evidence="8 10" id="KW-1133">Transmembrane helix</keyword>
<dbReference type="PROSITE" id="PS00855">
    <property type="entry name" value="SPASE_II"/>
    <property type="match status" value="1"/>
</dbReference>
<evidence type="ECO:0000256" key="8">
    <source>
        <dbReference type="ARBA" id="ARBA00022989"/>
    </source>
</evidence>
<dbReference type="EMBL" id="CP002959">
    <property type="protein sequence ID" value="AFM14500.1"/>
    <property type="molecule type" value="Genomic_DNA"/>
</dbReference>
<dbReference type="GO" id="GO:0005886">
    <property type="term" value="C:plasma membrane"/>
    <property type="evidence" value="ECO:0007669"/>
    <property type="project" value="UniProtKB-SubCell"/>
</dbReference>
<keyword evidence="6 10" id="KW-0064">Aspartyl protease</keyword>
<keyword evidence="3 10" id="KW-0997">Cell inner membrane</keyword>
<comment type="pathway">
    <text evidence="10">Protein modification; lipoprotein biosynthesis (signal peptide cleavage).</text>
</comment>
<dbReference type="GO" id="GO:0006508">
    <property type="term" value="P:proteolysis"/>
    <property type="evidence" value="ECO:0007669"/>
    <property type="project" value="UniProtKB-KW"/>
</dbReference>
<dbReference type="AlphaFoldDB" id="I4BB43"/>
<evidence type="ECO:0000256" key="3">
    <source>
        <dbReference type="ARBA" id="ARBA00022519"/>
    </source>
</evidence>
<dbReference type="RefSeq" id="WP_014804977.1">
    <property type="nucleotide sequence ID" value="NC_018020.1"/>
</dbReference>
<protein>
    <recommendedName>
        <fullName evidence="10">Lipoprotein signal peptidase</fullName>
        <ecNumber evidence="10">3.4.23.36</ecNumber>
    </recommendedName>
    <alternativeName>
        <fullName evidence="10">Prolipoprotein signal peptidase</fullName>
    </alternativeName>
    <alternativeName>
        <fullName evidence="10">Signal peptidase II</fullName>
        <shortName evidence="10">SPase II</shortName>
    </alternativeName>
</protein>
<dbReference type="Pfam" id="PF01252">
    <property type="entry name" value="Peptidase_A8"/>
    <property type="match status" value="1"/>
</dbReference>
<evidence type="ECO:0000256" key="6">
    <source>
        <dbReference type="ARBA" id="ARBA00022750"/>
    </source>
</evidence>
<keyword evidence="13" id="KW-0449">Lipoprotein</keyword>
<keyword evidence="2 10" id="KW-1003">Cell membrane</keyword>
<accession>I4BB43</accession>
<gene>
    <name evidence="10" type="primary">lspA</name>
    <name evidence="13" type="ordered locus">Turpa_3866</name>
</gene>